<dbReference type="InterPro" id="IPR051817">
    <property type="entry name" value="FDH_cytochrome_b556_subunit"/>
</dbReference>
<feature type="compositionally biased region" description="Low complexity" evidence="13">
    <location>
        <begin position="352"/>
        <end position="364"/>
    </location>
</feature>
<proteinExistence type="inferred from homology"/>
<dbReference type="NCBIfam" id="TIGR01583">
    <property type="entry name" value="formate-DH-gamm"/>
    <property type="match status" value="1"/>
</dbReference>
<dbReference type="GO" id="GO:0009061">
    <property type="term" value="P:anaerobic respiration"/>
    <property type="evidence" value="ECO:0007669"/>
    <property type="project" value="TreeGrafter"/>
</dbReference>
<accession>Q0A949</accession>
<evidence type="ECO:0000256" key="6">
    <source>
        <dbReference type="ARBA" id="ARBA00022617"/>
    </source>
</evidence>
<evidence type="ECO:0000256" key="1">
    <source>
        <dbReference type="ARBA" id="ARBA00001971"/>
    </source>
</evidence>
<dbReference type="EMBL" id="CP000453">
    <property type="protein sequence ID" value="ABI56638.1"/>
    <property type="molecule type" value="Genomic_DNA"/>
</dbReference>
<evidence type="ECO:0000313" key="16">
    <source>
        <dbReference type="EMBL" id="ABI56638.1"/>
    </source>
</evidence>
<evidence type="ECO:0000313" key="17">
    <source>
        <dbReference type="Proteomes" id="UP000001962"/>
    </source>
</evidence>
<evidence type="ECO:0000256" key="7">
    <source>
        <dbReference type="ARBA" id="ARBA00022692"/>
    </source>
</evidence>
<dbReference type="eggNOG" id="COG2864">
    <property type="taxonomic scope" value="Bacteria"/>
</dbReference>
<feature type="transmembrane region" description="Helical" evidence="14">
    <location>
        <begin position="151"/>
        <end position="171"/>
    </location>
</feature>
<dbReference type="Gene3D" id="1.20.950.20">
    <property type="entry name" value="Transmembrane di-heme cytochromes, Chain C"/>
    <property type="match status" value="1"/>
</dbReference>
<comment type="cofactor">
    <cofactor evidence="1">
        <name>heme</name>
        <dbReference type="ChEBI" id="CHEBI:30413"/>
    </cofactor>
</comment>
<keyword evidence="10 14" id="KW-1133">Transmembrane helix</keyword>
<dbReference type="GO" id="GO:0009326">
    <property type="term" value="C:formate dehydrogenase complex"/>
    <property type="evidence" value="ECO:0007669"/>
    <property type="project" value="InterPro"/>
</dbReference>
<evidence type="ECO:0000256" key="11">
    <source>
        <dbReference type="ARBA" id="ARBA00023004"/>
    </source>
</evidence>
<dbReference type="PANTHER" id="PTHR30074">
    <property type="entry name" value="FORMATE DEHYDROGENASE, NITRATE-INDUCIBLE, CYTOCHROME B556 FDN SUBUNIT"/>
    <property type="match status" value="1"/>
</dbReference>
<evidence type="ECO:0000256" key="13">
    <source>
        <dbReference type="SAM" id="MobiDB-lite"/>
    </source>
</evidence>
<keyword evidence="11" id="KW-0408">Iron</keyword>
<keyword evidence="12 14" id="KW-0472">Membrane</keyword>
<feature type="transmembrane region" description="Helical" evidence="14">
    <location>
        <begin position="191"/>
        <end position="215"/>
    </location>
</feature>
<dbReference type="GO" id="GO:0015944">
    <property type="term" value="P:formate oxidation"/>
    <property type="evidence" value="ECO:0007669"/>
    <property type="project" value="TreeGrafter"/>
</dbReference>
<feature type="transmembrane region" description="Helical" evidence="14">
    <location>
        <begin position="251"/>
        <end position="271"/>
    </location>
</feature>
<evidence type="ECO:0000256" key="9">
    <source>
        <dbReference type="ARBA" id="ARBA00022982"/>
    </source>
</evidence>
<evidence type="ECO:0000256" key="8">
    <source>
        <dbReference type="ARBA" id="ARBA00022723"/>
    </source>
</evidence>
<dbReference type="EC" id="1.2.1.2" evidence="16"/>
<comment type="similarity">
    <text evidence="3">Belongs to the formate dehydrogenase gamma subunit family.</text>
</comment>
<name>Q0A949_ALKEH</name>
<dbReference type="SUPFAM" id="SSF81342">
    <property type="entry name" value="Transmembrane di-heme cytochromes"/>
    <property type="match status" value="1"/>
</dbReference>
<keyword evidence="5" id="KW-1003">Cell membrane</keyword>
<dbReference type="PANTHER" id="PTHR30074:SF6">
    <property type="entry name" value="FORMATE DEHYDROGENASE GAMMA SUBUNIT"/>
    <property type="match status" value="1"/>
</dbReference>
<evidence type="ECO:0000256" key="4">
    <source>
        <dbReference type="ARBA" id="ARBA00022448"/>
    </source>
</evidence>
<feature type="domain" description="Cytochrome b561 bacterial/Ni-hydrogenase" evidence="15">
    <location>
        <begin position="143"/>
        <end position="319"/>
    </location>
</feature>
<reference evidence="17" key="1">
    <citation type="submission" date="2006-08" db="EMBL/GenBank/DDBJ databases">
        <title>Complete sequence of Alkalilimnicola ehrilichei MLHE-1.</title>
        <authorList>
            <person name="Copeland A."/>
            <person name="Lucas S."/>
            <person name="Lapidus A."/>
            <person name="Barry K."/>
            <person name="Detter J.C."/>
            <person name="Glavina del Rio T."/>
            <person name="Hammon N."/>
            <person name="Israni S."/>
            <person name="Dalin E."/>
            <person name="Tice H."/>
            <person name="Pitluck S."/>
            <person name="Sims D."/>
            <person name="Brettin T."/>
            <person name="Bruce D."/>
            <person name="Han C."/>
            <person name="Tapia R."/>
            <person name="Gilna P."/>
            <person name="Schmutz J."/>
            <person name="Larimer F."/>
            <person name="Land M."/>
            <person name="Hauser L."/>
            <person name="Kyrpides N."/>
            <person name="Mikhailova N."/>
            <person name="Oremland R.S."/>
            <person name="Hoeft S.E."/>
            <person name="Switzer-Blum J."/>
            <person name="Kulp T."/>
            <person name="King G."/>
            <person name="Tabita R."/>
            <person name="Witte B."/>
            <person name="Santini J.M."/>
            <person name="Basu P."/>
            <person name="Hollibaugh J.T."/>
            <person name="Xie G."/>
            <person name="Stolz J.F."/>
            <person name="Richardson P."/>
        </authorList>
    </citation>
    <scope>NUCLEOTIDE SEQUENCE [LARGE SCALE GENOMIC DNA]</scope>
    <source>
        <strain evidence="17">ATCC BAA-1101 / DSM 17681 / MLHE-1</strain>
    </source>
</reference>
<dbReference type="GO" id="GO:0008863">
    <property type="term" value="F:formate dehydrogenase (NAD+) activity"/>
    <property type="evidence" value="ECO:0007669"/>
    <property type="project" value="InterPro"/>
</dbReference>
<dbReference type="Proteomes" id="UP000001962">
    <property type="component" value="Chromosome"/>
</dbReference>
<keyword evidence="16" id="KW-0560">Oxidoreductase</keyword>
<organism evidence="16 17">
    <name type="scientific">Alkalilimnicola ehrlichii (strain ATCC BAA-1101 / DSM 17681 / MLHE-1)</name>
    <dbReference type="NCBI Taxonomy" id="187272"/>
    <lineage>
        <taxon>Bacteria</taxon>
        <taxon>Pseudomonadati</taxon>
        <taxon>Pseudomonadota</taxon>
        <taxon>Gammaproteobacteria</taxon>
        <taxon>Chromatiales</taxon>
        <taxon>Ectothiorhodospiraceae</taxon>
        <taxon>Alkalilimnicola</taxon>
    </lineage>
</organism>
<dbReference type="AlphaFoldDB" id="Q0A949"/>
<dbReference type="InterPro" id="IPR006471">
    <property type="entry name" value="Formate_DH_gsu"/>
</dbReference>
<feature type="transmembrane region" description="Helical" evidence="14">
    <location>
        <begin position="20"/>
        <end position="40"/>
    </location>
</feature>
<keyword evidence="17" id="KW-1185">Reference proteome</keyword>
<dbReference type="HOGENOM" id="CLU_047957_0_0_6"/>
<dbReference type="RefSeq" id="WP_011629033.1">
    <property type="nucleotide sequence ID" value="NC_008340.1"/>
</dbReference>
<evidence type="ECO:0000256" key="5">
    <source>
        <dbReference type="ARBA" id="ARBA00022475"/>
    </source>
</evidence>
<keyword evidence="8" id="KW-0479">Metal-binding</keyword>
<feature type="transmembrane region" description="Helical" evidence="14">
    <location>
        <begin position="283"/>
        <end position="307"/>
    </location>
</feature>
<evidence type="ECO:0000256" key="3">
    <source>
        <dbReference type="ARBA" id="ARBA00010747"/>
    </source>
</evidence>
<keyword evidence="4" id="KW-0813">Transport</keyword>
<dbReference type="GO" id="GO:0022904">
    <property type="term" value="P:respiratory electron transport chain"/>
    <property type="evidence" value="ECO:0007669"/>
    <property type="project" value="InterPro"/>
</dbReference>
<evidence type="ECO:0000259" key="15">
    <source>
        <dbReference type="Pfam" id="PF01292"/>
    </source>
</evidence>
<dbReference type="InterPro" id="IPR016174">
    <property type="entry name" value="Di-haem_cyt_TM"/>
</dbReference>
<keyword evidence="6" id="KW-0349">Heme</keyword>
<dbReference type="GO" id="GO:0036397">
    <property type="term" value="F:formate dehydrogenase (quinone) activity"/>
    <property type="evidence" value="ECO:0007669"/>
    <property type="project" value="TreeGrafter"/>
</dbReference>
<keyword evidence="7 14" id="KW-0812">Transmembrane</keyword>
<dbReference type="GO" id="GO:0046872">
    <property type="term" value="F:metal ion binding"/>
    <property type="evidence" value="ECO:0007669"/>
    <property type="project" value="UniProtKB-KW"/>
</dbReference>
<dbReference type="GO" id="GO:0009055">
    <property type="term" value="F:electron transfer activity"/>
    <property type="evidence" value="ECO:0007669"/>
    <property type="project" value="InterPro"/>
</dbReference>
<dbReference type="OrthoDB" id="9790598at2"/>
<evidence type="ECO:0000256" key="12">
    <source>
        <dbReference type="ARBA" id="ARBA00023136"/>
    </source>
</evidence>
<feature type="region of interest" description="Disordered" evidence="13">
    <location>
        <begin position="347"/>
        <end position="370"/>
    </location>
</feature>
<dbReference type="KEGG" id="aeh:Mlg_1289"/>
<comment type="subcellular location">
    <subcellularLocation>
        <location evidence="2">Cell membrane</location>
        <topology evidence="2">Multi-pass membrane protein</topology>
    </subcellularLocation>
</comment>
<evidence type="ECO:0000256" key="14">
    <source>
        <dbReference type="SAM" id="Phobius"/>
    </source>
</evidence>
<keyword evidence="9" id="KW-0249">Electron transport</keyword>
<protein>
    <submittedName>
        <fullName evidence="16">Formate dehydrogenase gamma subunit</fullName>
        <ecNumber evidence="16">1.2.1.2</ecNumber>
    </submittedName>
</protein>
<dbReference type="Pfam" id="PF01292">
    <property type="entry name" value="Ni_hydr_CYTB"/>
    <property type="match status" value="1"/>
</dbReference>
<sequence>MSTSTRTARERLARRKKSMAWTFCLVLVLSMALPLGAYLVTTPGAVAQPAGERFSEEHATNPRSDTWRHARADGEGFTTASGPYVTNQLISNIGENWRQMRNGPVKAVGSWVMGLSLAAVALFFLVRGRIRLDGGRSGMTVPRWTVFERSVHWFVAISFIILSITGLSLLFGRHVLIPLMGNAGFAGYAQAAMYVHNFLGPAFGVALLVMILMWIRNNIPTGTDLKWFATGGGLIGKGHPSAGKLNGGEKVWYWLGVVIMGSIVVVTGFILDFPNWGQSREIMAWSQVLHAVVAMFWIAFAFGHIYIGTLGTEGAFEGMAKGRVDTNWAKQHHDLWYDELIQQGVKPEPAEEAGATAPSPEPAAGQKPTS</sequence>
<dbReference type="GO" id="GO:0005886">
    <property type="term" value="C:plasma membrane"/>
    <property type="evidence" value="ECO:0007669"/>
    <property type="project" value="UniProtKB-SubCell"/>
</dbReference>
<feature type="transmembrane region" description="Helical" evidence="14">
    <location>
        <begin position="108"/>
        <end position="130"/>
    </location>
</feature>
<gene>
    <name evidence="16" type="ordered locus">Mlg_1289</name>
</gene>
<evidence type="ECO:0000256" key="10">
    <source>
        <dbReference type="ARBA" id="ARBA00022989"/>
    </source>
</evidence>
<evidence type="ECO:0000256" key="2">
    <source>
        <dbReference type="ARBA" id="ARBA00004651"/>
    </source>
</evidence>
<dbReference type="InterPro" id="IPR011577">
    <property type="entry name" value="Cyt_b561_bac/Ni-Hgenase"/>
</dbReference>